<reference evidence="3 5" key="2">
    <citation type="submission" date="2017-10" db="EMBL/GenBank/DDBJ databases">
        <title>Complete genome sequence of Paracoccus yeei TT13 isolated from human skin.</title>
        <authorList>
            <person name="Lee K."/>
            <person name="Lim J.Y."/>
            <person name="Hwang I."/>
        </authorList>
    </citation>
    <scope>NUCLEOTIDE SEQUENCE [LARGE SCALE GENOMIC DNA]</scope>
    <source>
        <strain evidence="3 5">TT13</strain>
    </source>
</reference>
<feature type="chain" id="PRO_5014546795" evidence="1">
    <location>
        <begin position="21"/>
        <end position="165"/>
    </location>
</feature>
<protein>
    <submittedName>
        <fullName evidence="2">DUF192 domain-containing protein</fullName>
    </submittedName>
</protein>
<keyword evidence="4" id="KW-1185">Reference proteome</keyword>
<dbReference type="InterPro" id="IPR003795">
    <property type="entry name" value="DUF192"/>
</dbReference>
<dbReference type="STRING" id="147645.A6J80_15260"/>
<dbReference type="Proteomes" id="UP000191257">
    <property type="component" value="Chromosome"/>
</dbReference>
<evidence type="ECO:0000313" key="5">
    <source>
        <dbReference type="Proteomes" id="UP000229314"/>
    </source>
</evidence>
<evidence type="ECO:0000313" key="2">
    <source>
        <dbReference type="EMBL" id="ARC37546.1"/>
    </source>
</evidence>
<sequence>MKWKAAVIALALCMGHAAKAQSESCRPDRAVFLGGAVPVTVPVEIADDPQERARGLMFRRHLAPGTGMLFIYEAPQRVSFWMRNTLIPLDMVFLDARGEVRHVHPMARPLDETSIPGAAIGDPAPERLMVLELPGGDAARLGIRPGMALAHPGLPQDRALAPCGG</sequence>
<dbReference type="RefSeq" id="WP_028718220.1">
    <property type="nucleotide sequence ID" value="NZ_CAJGAB010000001.1"/>
</dbReference>
<proteinExistence type="predicted"/>
<dbReference type="OrthoDB" id="9808290at2"/>
<evidence type="ECO:0000256" key="1">
    <source>
        <dbReference type="SAM" id="SignalP"/>
    </source>
</evidence>
<dbReference type="Pfam" id="PF02643">
    <property type="entry name" value="DUF192"/>
    <property type="match status" value="1"/>
</dbReference>
<evidence type="ECO:0000313" key="4">
    <source>
        <dbReference type="Proteomes" id="UP000191257"/>
    </source>
</evidence>
<evidence type="ECO:0000313" key="3">
    <source>
        <dbReference type="EMBL" id="ATQ56167.1"/>
    </source>
</evidence>
<feature type="signal peptide" evidence="1">
    <location>
        <begin position="1"/>
        <end position="20"/>
    </location>
</feature>
<dbReference type="EMBL" id="CP020442">
    <property type="protein sequence ID" value="ARC37546.1"/>
    <property type="molecule type" value="Genomic_DNA"/>
</dbReference>
<reference evidence="4" key="1">
    <citation type="submission" date="2017-03" db="EMBL/GenBank/DDBJ databases">
        <title>FDA dAtabase for Regulatory Grade micrObial Sequences (FDA-ARGOS): Supporting development and validation of Infectious Disease Dx tests.</title>
        <authorList>
            <person name="Minogue T."/>
            <person name="Wolcott M."/>
            <person name="Wasieloski L."/>
            <person name="Aguilar W."/>
            <person name="Moore D."/>
            <person name="Tallon L."/>
            <person name="Sadzewicz L."/>
            <person name="Sengamalay N."/>
            <person name="Ott S."/>
            <person name="Godinez A."/>
            <person name="Nagaraj S."/>
            <person name="Nadendla S."/>
            <person name="Geyer C."/>
            <person name="Sichtig H."/>
        </authorList>
    </citation>
    <scope>NUCLEOTIDE SEQUENCE [LARGE SCALE GENOMIC DNA]</scope>
    <source>
        <strain evidence="4">FDAARGOS_252</strain>
    </source>
</reference>
<dbReference type="Gene3D" id="2.60.120.1140">
    <property type="entry name" value="Protein of unknown function DUF192"/>
    <property type="match status" value="1"/>
</dbReference>
<name>A0A1V0GUK4_9RHOB</name>
<dbReference type="PANTHER" id="PTHR37953:SF1">
    <property type="entry name" value="UPF0127 PROTEIN MJ1496"/>
    <property type="match status" value="1"/>
</dbReference>
<accession>A0A1V0GUK4</accession>
<keyword evidence="1" id="KW-0732">Signal</keyword>
<gene>
    <name evidence="2" type="ORF">A6J80_15260</name>
    <name evidence="3" type="ORF">PYTT13_10345</name>
</gene>
<reference evidence="2" key="3">
    <citation type="submission" date="2017-12" db="EMBL/GenBank/DDBJ databases">
        <title>FDA dAtabase for Regulatory Grade micrObial Sequences (FDA-ARGOS): Supporting development and validation of Infectious Disease Dx tests.</title>
        <authorList>
            <person name="Campos J."/>
            <person name="Goldberg B."/>
            <person name="Tallon L."/>
            <person name="Sadzewicz L."/>
            <person name="Sengamalay N."/>
            <person name="Ott S."/>
            <person name="Godinez A."/>
            <person name="Nagaraj S."/>
            <person name="Vyas G."/>
            <person name="Aluvathingal J."/>
            <person name="Nadendla S."/>
            <person name="Geyer C."/>
            <person name="Nandy P."/>
            <person name="Hobson J."/>
            <person name="Sichtig H."/>
        </authorList>
    </citation>
    <scope>NUCLEOTIDE SEQUENCE</scope>
    <source>
        <strain evidence="2">FDAARGOS_252</strain>
    </source>
</reference>
<dbReference type="GeneID" id="78898068"/>
<dbReference type="KEGG" id="pye:A6J80_15260"/>
<dbReference type="PANTHER" id="PTHR37953">
    <property type="entry name" value="UPF0127 PROTEIN MJ1496"/>
    <property type="match status" value="1"/>
</dbReference>
<dbReference type="AlphaFoldDB" id="A0A1V0GUK4"/>
<dbReference type="Proteomes" id="UP000229314">
    <property type="component" value="Chromosome"/>
</dbReference>
<dbReference type="InterPro" id="IPR038695">
    <property type="entry name" value="Saro_0823-like_sf"/>
</dbReference>
<dbReference type="EMBL" id="CP024422">
    <property type="protein sequence ID" value="ATQ56167.1"/>
    <property type="molecule type" value="Genomic_DNA"/>
</dbReference>
<dbReference type="eggNOG" id="COG1430">
    <property type="taxonomic scope" value="Bacteria"/>
</dbReference>
<organism evidence="2 4">
    <name type="scientific">Paracoccus yeei</name>
    <dbReference type="NCBI Taxonomy" id="147645"/>
    <lineage>
        <taxon>Bacteria</taxon>
        <taxon>Pseudomonadati</taxon>
        <taxon>Pseudomonadota</taxon>
        <taxon>Alphaproteobacteria</taxon>
        <taxon>Rhodobacterales</taxon>
        <taxon>Paracoccaceae</taxon>
        <taxon>Paracoccus</taxon>
    </lineage>
</organism>